<dbReference type="Proteomes" id="UP000063308">
    <property type="component" value="Chromosome"/>
</dbReference>
<evidence type="ECO:0000313" key="1">
    <source>
        <dbReference type="EMBL" id="BAR55731.1"/>
    </source>
</evidence>
<dbReference type="EMBL" id="AP014685">
    <property type="protein sequence ID" value="BAR55731.1"/>
    <property type="molecule type" value="Genomic_DNA"/>
</dbReference>
<proteinExistence type="predicted"/>
<sequence length="33" mass="3795">MAKFRNMAKKPAHYIAQANRKRFGISGMKEIVT</sequence>
<protein>
    <submittedName>
        <fullName evidence="1">Uncharacterized protein</fullName>
    </submittedName>
</protein>
<evidence type="ECO:0000313" key="2">
    <source>
        <dbReference type="Proteomes" id="UP000063308"/>
    </source>
</evidence>
<dbReference type="AlphaFoldDB" id="A0A0E4FS40"/>
<gene>
    <name evidence="1" type="ORF">NK6_2550</name>
</gene>
<name>A0A0E4FS40_9BRAD</name>
<reference evidence="1 2" key="1">
    <citation type="submission" date="2014-11" db="EMBL/GenBank/DDBJ databases">
        <title>Symbiosis island explosion on the genome of extra-slow-growing strains of soybean bradyrhizobia with massive insertion sequences.</title>
        <authorList>
            <person name="Iida T."/>
            <person name="Minamisawa K."/>
        </authorList>
    </citation>
    <scope>NUCLEOTIDE SEQUENCE [LARGE SCALE GENOMIC DNA]</scope>
    <source>
        <strain evidence="1 2">NK6</strain>
    </source>
</reference>
<accession>A0A0E4FS40</accession>
<organism evidence="1 2">
    <name type="scientific">Bradyrhizobium diazoefficiens</name>
    <dbReference type="NCBI Taxonomy" id="1355477"/>
    <lineage>
        <taxon>Bacteria</taxon>
        <taxon>Pseudomonadati</taxon>
        <taxon>Pseudomonadota</taxon>
        <taxon>Alphaproteobacteria</taxon>
        <taxon>Hyphomicrobiales</taxon>
        <taxon>Nitrobacteraceae</taxon>
        <taxon>Bradyrhizobium</taxon>
    </lineage>
</organism>